<reference evidence="6" key="5">
    <citation type="submission" date="2025-09" db="UniProtKB">
        <authorList>
            <consortium name="Ensembl"/>
        </authorList>
    </citation>
    <scope>IDENTIFICATION</scope>
</reference>
<evidence type="ECO:0000256" key="1">
    <source>
        <dbReference type="ARBA" id="ARBA00007996"/>
    </source>
</evidence>
<feature type="binding site" evidence="5">
    <location>
        <begin position="77"/>
        <end position="78"/>
    </location>
    <ligand>
        <name>S-adenosyl-L-methionine</name>
        <dbReference type="ChEBI" id="CHEBI:59789"/>
    </ligand>
</feature>
<reference evidence="7" key="2">
    <citation type="journal article" date="2007" name="PLoS Biol.">
        <title>Survey sequencing and comparative analysis of the elephant shark (Callorhinchus milii) genome.</title>
        <authorList>
            <person name="Venkatesh B."/>
            <person name="Kirkness E.F."/>
            <person name="Loh Y.H."/>
            <person name="Halpern A.L."/>
            <person name="Lee A.P."/>
            <person name="Johnson J."/>
            <person name="Dandona N."/>
            <person name="Viswanathan L.D."/>
            <person name="Tay A."/>
            <person name="Venter J.C."/>
            <person name="Strausberg R.L."/>
            <person name="Brenner S."/>
        </authorList>
    </citation>
    <scope>NUCLEOTIDE SEQUENCE [LARGE SCALE GENOMIC DNA]</scope>
</reference>
<dbReference type="GO" id="GO:0004603">
    <property type="term" value="F:phenylethanolamine N-methyltransferase activity"/>
    <property type="evidence" value="ECO:0007669"/>
    <property type="project" value="TreeGrafter"/>
</dbReference>
<evidence type="ECO:0000313" key="6">
    <source>
        <dbReference type="Ensembl" id="ENSCMIP00000017235.1"/>
    </source>
</evidence>
<dbReference type="SUPFAM" id="SSF53335">
    <property type="entry name" value="S-adenosyl-L-methionine-dependent methyltransferases"/>
    <property type="match status" value="1"/>
</dbReference>
<dbReference type="FunFam" id="3.40.50.150:FF:000065">
    <property type="entry name" value="Phenylethanolamine N-methyltransferase"/>
    <property type="match status" value="1"/>
</dbReference>
<dbReference type="OMA" id="NNYMPPR"/>
<reference evidence="7" key="1">
    <citation type="journal article" date="2006" name="Science">
        <title>Ancient noncoding elements conserved in the human genome.</title>
        <authorList>
            <person name="Venkatesh B."/>
            <person name="Kirkness E.F."/>
            <person name="Loh Y.H."/>
            <person name="Halpern A.L."/>
            <person name="Lee A.P."/>
            <person name="Johnson J."/>
            <person name="Dandona N."/>
            <person name="Viswanathan L.D."/>
            <person name="Tay A."/>
            <person name="Venter J.C."/>
            <person name="Strausberg R.L."/>
            <person name="Brenner S."/>
        </authorList>
    </citation>
    <scope>NUCLEOTIDE SEQUENCE [LARGE SCALE GENOMIC DNA]</scope>
</reference>
<dbReference type="GO" id="GO:0005829">
    <property type="term" value="C:cytosol"/>
    <property type="evidence" value="ECO:0007669"/>
    <property type="project" value="TreeGrafter"/>
</dbReference>
<keyword evidence="3" id="KW-0808">Transferase</keyword>
<evidence type="ECO:0000256" key="5">
    <source>
        <dbReference type="PIRSR" id="PIRSR000384-1"/>
    </source>
</evidence>
<feature type="binding site" evidence="5">
    <location>
        <position position="99"/>
    </location>
    <ligand>
        <name>S-adenosyl-L-methionine</name>
        <dbReference type="ChEBI" id="CHEBI:59789"/>
    </ligand>
</feature>
<name>A0A4W3HPM9_CALMI</name>
<dbReference type="Gene3D" id="3.40.50.150">
    <property type="entry name" value="Vaccinia Virus protein VP39"/>
    <property type="match status" value="1"/>
</dbReference>
<feature type="binding site" evidence="5">
    <location>
        <position position="104"/>
    </location>
    <ligand>
        <name>S-adenosyl-L-methionine</name>
        <dbReference type="ChEBI" id="CHEBI:59789"/>
    </ligand>
</feature>
<feature type="binding site" evidence="5">
    <location>
        <position position="33"/>
    </location>
    <ligand>
        <name>S-adenosyl-L-methionine</name>
        <dbReference type="ChEBI" id="CHEBI:59789"/>
    </ligand>
</feature>
<comment type="similarity">
    <text evidence="1">Belongs to the class I-like SAM-binding methyltransferase superfamily. NNMT/PNMT/TEMT family.</text>
</comment>
<protein>
    <submittedName>
        <fullName evidence="6">Phenylethanolamine N-methyltransferase</fullName>
    </submittedName>
</protein>
<accession>A0A4W3HPM9</accession>
<dbReference type="PIRSF" id="PIRSF000384">
    <property type="entry name" value="PNMTase"/>
    <property type="match status" value="1"/>
</dbReference>
<dbReference type="PANTHER" id="PTHR10867:SF18">
    <property type="entry name" value="PHENYLETHANOLAMINE N-METHYLTRANSFERASE"/>
    <property type="match status" value="1"/>
</dbReference>
<dbReference type="Pfam" id="PF01234">
    <property type="entry name" value="NNMT_PNMT_TEMT"/>
    <property type="match status" value="1"/>
</dbReference>
<keyword evidence="2" id="KW-0489">Methyltransferase</keyword>
<feature type="binding site" evidence="5">
    <location>
        <position position="38"/>
    </location>
    <ligand>
        <name>S-adenosyl-L-methionine</name>
        <dbReference type="ChEBI" id="CHEBI:59789"/>
    </ligand>
</feature>
<dbReference type="InterPro" id="IPR053384">
    <property type="entry name" value="SAM-dep_methyltransferase"/>
</dbReference>
<sequence length="276" mass="30873">PSLSDNSPSANCVKMSSVAEVKQGYELFDPRAYLQNNYTHPRANFESEDCVVPWKLRCLASSFSTGEVRGRTLLDIGSGPTIYQVISACEHFEEIILSDYLEVNRQELSKWLHGEPDAFDWSPYLKYVCNLEGNSERWLEKAERLRQKVKGVWRCDVQQPNPLHPASLGPVDAITTTFCLEAVSADKRSLESALANVTTLLVPGGFLLMIGALDESYYLAGQVRIPVLPVDEEYVKQAVTGAGYRIRVFQTYIMPAGLKIGVDDVRGVFYLQAQKL</sequence>
<evidence type="ECO:0000256" key="4">
    <source>
        <dbReference type="ARBA" id="ARBA00022691"/>
    </source>
</evidence>
<reference evidence="7" key="3">
    <citation type="journal article" date="2014" name="Nature">
        <title>Elephant shark genome provides unique insights into gnathostome evolution.</title>
        <authorList>
            <consortium name="International Elephant Shark Genome Sequencing Consortium"/>
            <person name="Venkatesh B."/>
            <person name="Lee A.P."/>
            <person name="Ravi V."/>
            <person name="Maurya A.K."/>
            <person name="Lian M.M."/>
            <person name="Swann J.B."/>
            <person name="Ohta Y."/>
            <person name="Flajnik M.F."/>
            <person name="Sutoh Y."/>
            <person name="Kasahara M."/>
            <person name="Hoon S."/>
            <person name="Gangu V."/>
            <person name="Roy S.W."/>
            <person name="Irimia M."/>
            <person name="Korzh V."/>
            <person name="Kondrychyn I."/>
            <person name="Lim Z.W."/>
            <person name="Tay B.H."/>
            <person name="Tohari S."/>
            <person name="Kong K.W."/>
            <person name="Ho S."/>
            <person name="Lorente-Galdos B."/>
            <person name="Quilez J."/>
            <person name="Marques-Bonet T."/>
            <person name="Raney B.J."/>
            <person name="Ingham P.W."/>
            <person name="Tay A."/>
            <person name="Hillier L.W."/>
            <person name="Minx P."/>
            <person name="Boehm T."/>
            <person name="Wilson R.K."/>
            <person name="Brenner S."/>
            <person name="Warren W.C."/>
        </authorList>
    </citation>
    <scope>NUCLEOTIDE SEQUENCE [LARGE SCALE GENOMIC DNA]</scope>
</reference>
<proteinExistence type="inferred from homology"/>
<feature type="binding site" evidence="5">
    <location>
        <position position="83"/>
    </location>
    <ligand>
        <name>S-adenosyl-L-methionine</name>
        <dbReference type="ChEBI" id="CHEBI:59789"/>
    </ligand>
</feature>
<keyword evidence="4 5" id="KW-0949">S-adenosyl-L-methionine</keyword>
<dbReference type="AlphaFoldDB" id="A0A4W3HPM9"/>
<reference evidence="6" key="4">
    <citation type="submission" date="2025-08" db="UniProtKB">
        <authorList>
            <consortium name="Ensembl"/>
        </authorList>
    </citation>
    <scope>IDENTIFICATION</scope>
</reference>
<evidence type="ECO:0000256" key="2">
    <source>
        <dbReference type="ARBA" id="ARBA00022603"/>
    </source>
</evidence>
<dbReference type="Ensembl" id="ENSCMIT00000017573.1">
    <property type="protein sequence ID" value="ENSCMIP00000017235.1"/>
    <property type="gene ID" value="ENSCMIG00000008230.1"/>
</dbReference>
<dbReference type="PANTHER" id="PTHR10867">
    <property type="entry name" value="NNMT/PNMT/TEMT FAMILY MEMBER"/>
    <property type="match status" value="1"/>
</dbReference>
<dbReference type="NCBIfam" id="NF041360">
    <property type="entry name" value="GntF_guanitoxin"/>
    <property type="match status" value="1"/>
</dbReference>
<dbReference type="InterPro" id="IPR029063">
    <property type="entry name" value="SAM-dependent_MTases_sf"/>
</dbReference>
<dbReference type="GO" id="GO:0032259">
    <property type="term" value="P:methylation"/>
    <property type="evidence" value="ECO:0007669"/>
    <property type="project" value="UniProtKB-KW"/>
</dbReference>
<dbReference type="GeneTree" id="ENSGT00390000011708"/>
<dbReference type="Proteomes" id="UP000314986">
    <property type="component" value="Unassembled WGS sequence"/>
</dbReference>
<keyword evidence="7" id="KW-1185">Reference proteome</keyword>
<dbReference type="PROSITE" id="PS51681">
    <property type="entry name" value="SAM_MT_NNMT_PNMT_TEMT"/>
    <property type="match status" value="1"/>
</dbReference>
<evidence type="ECO:0000256" key="3">
    <source>
        <dbReference type="ARBA" id="ARBA00022679"/>
    </source>
</evidence>
<gene>
    <name evidence="6" type="primary">LOC103183857</name>
</gene>
<evidence type="ECO:0000313" key="7">
    <source>
        <dbReference type="Proteomes" id="UP000314986"/>
    </source>
</evidence>
<organism evidence="6 7">
    <name type="scientific">Callorhinchus milii</name>
    <name type="common">Ghost shark</name>
    <dbReference type="NCBI Taxonomy" id="7868"/>
    <lineage>
        <taxon>Eukaryota</taxon>
        <taxon>Metazoa</taxon>
        <taxon>Chordata</taxon>
        <taxon>Craniata</taxon>
        <taxon>Vertebrata</taxon>
        <taxon>Chondrichthyes</taxon>
        <taxon>Holocephali</taxon>
        <taxon>Chimaeriformes</taxon>
        <taxon>Callorhinchidae</taxon>
        <taxon>Callorhinchus</taxon>
    </lineage>
</organism>
<dbReference type="InterPro" id="IPR000940">
    <property type="entry name" value="NNMT_TEMT_trans"/>
</dbReference>
<feature type="binding site" evidence="5">
    <location>
        <begin position="156"/>
        <end position="157"/>
    </location>
    <ligand>
        <name>S-adenosyl-L-methionine</name>
        <dbReference type="ChEBI" id="CHEBI:59789"/>
    </ligand>
</feature>